<organism evidence="15 16">
    <name type="scientific">Pseudolycoriella hygida</name>
    <dbReference type="NCBI Taxonomy" id="35572"/>
    <lineage>
        <taxon>Eukaryota</taxon>
        <taxon>Metazoa</taxon>
        <taxon>Ecdysozoa</taxon>
        <taxon>Arthropoda</taxon>
        <taxon>Hexapoda</taxon>
        <taxon>Insecta</taxon>
        <taxon>Pterygota</taxon>
        <taxon>Neoptera</taxon>
        <taxon>Endopterygota</taxon>
        <taxon>Diptera</taxon>
        <taxon>Nematocera</taxon>
        <taxon>Sciaroidea</taxon>
        <taxon>Sciaridae</taxon>
        <taxon>Pseudolycoriella</taxon>
    </lineage>
</organism>
<keyword evidence="6" id="KW-0282">Flagellum</keyword>
<evidence type="ECO:0000256" key="2">
    <source>
        <dbReference type="ARBA" id="ARBA00004611"/>
    </source>
</evidence>
<evidence type="ECO:0000256" key="3">
    <source>
        <dbReference type="ARBA" id="ARBA00022490"/>
    </source>
</evidence>
<dbReference type="SMART" id="SM00365">
    <property type="entry name" value="LRR_SD22"/>
    <property type="match status" value="4"/>
</dbReference>
<dbReference type="AlphaFoldDB" id="A0A9Q0NFT9"/>
<comment type="subcellular location">
    <subcellularLocation>
        <location evidence="2">Cytoplasm</location>
        <location evidence="2">Cytoskeleton</location>
        <location evidence="2">Flagellum axoneme</location>
    </subcellularLocation>
</comment>
<dbReference type="InterPro" id="IPR050576">
    <property type="entry name" value="Cilia_flagella_integrity"/>
</dbReference>
<comment type="function">
    <text evidence="1">Cilium-specific protein required for cilia structures.</text>
</comment>
<protein>
    <recommendedName>
        <fullName evidence="11">Dynein axonemal assembly factor 1 homolog</fullName>
    </recommendedName>
    <alternativeName>
        <fullName evidence="13">Dynein regulatory complex subunit 3</fullName>
    </alternativeName>
</protein>
<dbReference type="InterPro" id="IPR001611">
    <property type="entry name" value="Leu-rich_rpt"/>
</dbReference>
<evidence type="ECO:0000256" key="13">
    <source>
        <dbReference type="ARBA" id="ARBA00040950"/>
    </source>
</evidence>
<keyword evidence="10" id="KW-0966">Cell projection</keyword>
<evidence type="ECO:0000256" key="4">
    <source>
        <dbReference type="ARBA" id="ARBA00022614"/>
    </source>
</evidence>
<gene>
    <name evidence="15" type="primary">DRC3</name>
    <name evidence="15" type="ORF">Bhyg_04753</name>
</gene>
<keyword evidence="7 14" id="KW-0175">Coiled coil</keyword>
<accession>A0A9Q0NFT9</accession>
<name>A0A9Q0NFT9_9DIPT</name>
<keyword evidence="16" id="KW-1185">Reference proteome</keyword>
<dbReference type="Gene3D" id="3.80.10.10">
    <property type="entry name" value="Ribonuclease Inhibitor"/>
    <property type="match status" value="1"/>
</dbReference>
<dbReference type="PANTHER" id="PTHR45973">
    <property type="entry name" value="PROTEIN PHOSPHATASE 1 REGULATORY SUBUNIT SDS22-RELATED"/>
    <property type="match status" value="1"/>
</dbReference>
<evidence type="ECO:0000256" key="9">
    <source>
        <dbReference type="ARBA" id="ARBA00023212"/>
    </source>
</evidence>
<dbReference type="EMBL" id="WJQU01000001">
    <property type="protein sequence ID" value="KAJ6649517.1"/>
    <property type="molecule type" value="Genomic_DNA"/>
</dbReference>
<evidence type="ECO:0000256" key="5">
    <source>
        <dbReference type="ARBA" id="ARBA00022737"/>
    </source>
</evidence>
<keyword evidence="5" id="KW-0677">Repeat</keyword>
<evidence type="ECO:0000256" key="11">
    <source>
        <dbReference type="ARBA" id="ARBA00024433"/>
    </source>
</evidence>
<evidence type="ECO:0000256" key="12">
    <source>
        <dbReference type="ARBA" id="ARBA00038378"/>
    </source>
</evidence>
<keyword evidence="3" id="KW-0963">Cytoplasm</keyword>
<evidence type="ECO:0000256" key="1">
    <source>
        <dbReference type="ARBA" id="ARBA00003843"/>
    </source>
</evidence>
<dbReference type="PROSITE" id="PS51450">
    <property type="entry name" value="LRR"/>
    <property type="match status" value="3"/>
</dbReference>
<proteinExistence type="inferred from homology"/>
<evidence type="ECO:0000313" key="15">
    <source>
        <dbReference type="EMBL" id="KAJ6649517.1"/>
    </source>
</evidence>
<dbReference type="PANTHER" id="PTHR45973:SF12">
    <property type="entry name" value="DYNEIN REGULATORY COMPLEX SUBUNIT 3"/>
    <property type="match status" value="1"/>
</dbReference>
<comment type="similarity">
    <text evidence="12">Belongs to the DRC3 family.</text>
</comment>
<evidence type="ECO:0000256" key="6">
    <source>
        <dbReference type="ARBA" id="ARBA00022846"/>
    </source>
</evidence>
<dbReference type="InterPro" id="IPR032675">
    <property type="entry name" value="LRR_dom_sf"/>
</dbReference>
<dbReference type="GO" id="GO:0005929">
    <property type="term" value="C:cilium"/>
    <property type="evidence" value="ECO:0007669"/>
    <property type="project" value="TreeGrafter"/>
</dbReference>
<evidence type="ECO:0000256" key="8">
    <source>
        <dbReference type="ARBA" id="ARBA00023069"/>
    </source>
</evidence>
<feature type="coiled-coil region" evidence="14">
    <location>
        <begin position="183"/>
        <end position="210"/>
    </location>
</feature>
<dbReference type="SUPFAM" id="SSF52075">
    <property type="entry name" value="Outer arm dynein light chain 1"/>
    <property type="match status" value="1"/>
</dbReference>
<keyword evidence="9" id="KW-0206">Cytoskeleton</keyword>
<dbReference type="Pfam" id="PF14580">
    <property type="entry name" value="LRR_9"/>
    <property type="match status" value="1"/>
</dbReference>
<evidence type="ECO:0000256" key="10">
    <source>
        <dbReference type="ARBA" id="ARBA00023273"/>
    </source>
</evidence>
<evidence type="ECO:0000256" key="14">
    <source>
        <dbReference type="SAM" id="Coils"/>
    </source>
</evidence>
<dbReference type="Proteomes" id="UP001151699">
    <property type="component" value="Chromosome A"/>
</dbReference>
<keyword evidence="4" id="KW-0433">Leucine-rich repeat</keyword>
<dbReference type="OrthoDB" id="27917at2759"/>
<keyword evidence="8" id="KW-0969">Cilium</keyword>
<evidence type="ECO:0000256" key="7">
    <source>
        <dbReference type="ARBA" id="ARBA00023054"/>
    </source>
</evidence>
<sequence length="528" mass="61521">MLERLILEQGYKGEAGRLARLESIDYEKITVLRIEFQNLLKINHLFVLTNLKELSLKFNKLDKIENIEMLTKLVSLDLSFNFIEKIDNLNTLTNLETLSLYNNQIESLENLDMLENLLILSVGNNRINALDGIARLRFLKKLRALNLEGNPITVDTDRVALFRIYVSAVLPDLKYYNYVYISKEERQKGLEVFKDEIAQIEEDQSEEIKERLRVEQVLADQIRLSSCFVEFLNEHQLFESMFLSDENGKILRLIGDEAEELINDYKKEIFELTQQIYTTGLQKHESRLQEIELFQQKVNATKKKTQKEGIEIVEKFLESTKVIFDEVKVILSQLNNDDVSVDDENGAINEYDTIRSSFHFLADKLWHNLMASEMKLFECIETAISDFKQVVDALLNEFIEYAQAIFVQMRNAEINFSGALHETVARYITMKAVVSEEDTVAAELQECFEDKSNIGKFILASREHHILVIDTREERLITRGRSWANELIAKMQSDEIDRNRAKIVEINSFLEKQRERFENLQGEAEKTN</sequence>
<reference evidence="15" key="1">
    <citation type="submission" date="2022-07" db="EMBL/GenBank/DDBJ databases">
        <authorList>
            <person name="Trinca V."/>
            <person name="Uliana J.V.C."/>
            <person name="Torres T.T."/>
            <person name="Ward R.J."/>
            <person name="Monesi N."/>
        </authorList>
    </citation>
    <scope>NUCLEOTIDE SEQUENCE</scope>
    <source>
        <strain evidence="15">HSMRA1968</strain>
        <tissue evidence="15">Whole embryos</tissue>
    </source>
</reference>
<evidence type="ECO:0000313" key="16">
    <source>
        <dbReference type="Proteomes" id="UP001151699"/>
    </source>
</evidence>
<comment type="caution">
    <text evidence="15">The sequence shown here is derived from an EMBL/GenBank/DDBJ whole genome shotgun (WGS) entry which is preliminary data.</text>
</comment>